<sequence>MKWERKWTLLAVSFGVIAAFFVLREHWAHALGLAPYLLLLACPLMHLFHGHGGHHPGQHQHHVSTDDIS</sequence>
<dbReference type="Pfam" id="PF11666">
    <property type="entry name" value="DUF2933"/>
    <property type="match status" value="1"/>
</dbReference>
<evidence type="ECO:0008006" key="4">
    <source>
        <dbReference type="Google" id="ProtNLM"/>
    </source>
</evidence>
<protein>
    <recommendedName>
        <fullName evidence="4">DUF2933 domain-containing protein</fullName>
    </recommendedName>
</protein>
<keyword evidence="1" id="KW-0812">Transmembrane</keyword>
<keyword evidence="2" id="KW-0614">Plasmid</keyword>
<dbReference type="Proteomes" id="UP000007735">
    <property type="component" value="Plasmid pSfHH103e"/>
</dbReference>
<name>G9AHN6_SINF1</name>
<feature type="transmembrane region" description="Helical" evidence="1">
    <location>
        <begin position="29"/>
        <end position="48"/>
    </location>
</feature>
<keyword evidence="1" id="KW-0472">Membrane</keyword>
<dbReference type="AlphaFoldDB" id="G9AHN6"/>
<dbReference type="KEGG" id="sfh:SFHH103_06108"/>
<evidence type="ECO:0000256" key="1">
    <source>
        <dbReference type="SAM" id="Phobius"/>
    </source>
</evidence>
<evidence type="ECO:0000313" key="2">
    <source>
        <dbReference type="EMBL" id="CCF00568.1"/>
    </source>
</evidence>
<geneLocation type="plasmid" evidence="2 3">
    <name>pSfHH103e</name>
</geneLocation>
<organism evidence="2 3">
    <name type="scientific">Sinorhizobium fredii (strain HH103)</name>
    <dbReference type="NCBI Taxonomy" id="1117943"/>
    <lineage>
        <taxon>Bacteria</taxon>
        <taxon>Pseudomonadati</taxon>
        <taxon>Pseudomonadota</taxon>
        <taxon>Alphaproteobacteria</taxon>
        <taxon>Hyphomicrobiales</taxon>
        <taxon>Rhizobiaceae</taxon>
        <taxon>Sinorhizobium/Ensifer group</taxon>
        <taxon>Sinorhizobium</taxon>
    </lineage>
</organism>
<dbReference type="HOGENOM" id="CLU_171581_2_0_5"/>
<dbReference type="EMBL" id="HE616899">
    <property type="protein sequence ID" value="CCF00568.1"/>
    <property type="molecule type" value="Genomic_DNA"/>
</dbReference>
<dbReference type="PATRIC" id="fig|380.5.peg.5669"/>
<reference evidence="2 3" key="1">
    <citation type="journal article" date="2012" name="J. Bacteriol.">
        <title>Genome sequence of the soybean symbiont Sinorhizobium fredii HH103.</title>
        <authorList>
            <person name="Weidner S."/>
            <person name="Becker A."/>
            <person name="Bonilla I."/>
            <person name="Jaenicke S."/>
            <person name="Lloret J."/>
            <person name="Margaret I."/>
            <person name="Puhler A."/>
            <person name="Ruiz-Sainz J.E."/>
            <person name="Schneiker-Bekel S."/>
            <person name="Szczepanowski R."/>
            <person name="Vinardell J.M."/>
            <person name="Zehner S."/>
            <person name="Gottfert M."/>
        </authorList>
    </citation>
    <scope>NUCLEOTIDE SEQUENCE [LARGE SCALE GENOMIC DNA]</scope>
    <source>
        <strain evidence="2 3">HH103</strain>
        <plasmid evidence="3">pSfHH103e</plasmid>
    </source>
</reference>
<keyword evidence="1" id="KW-1133">Transmembrane helix</keyword>
<proteinExistence type="predicted"/>
<evidence type="ECO:0000313" key="3">
    <source>
        <dbReference type="Proteomes" id="UP000007735"/>
    </source>
</evidence>
<feature type="transmembrane region" description="Helical" evidence="1">
    <location>
        <begin position="7"/>
        <end position="23"/>
    </location>
</feature>
<dbReference type="InterPro" id="IPR021682">
    <property type="entry name" value="DUF2933"/>
</dbReference>
<accession>G9AHN6</accession>
<dbReference type="RefSeq" id="WP_014332219.1">
    <property type="nucleotide sequence ID" value="NC_016815.1"/>
</dbReference>
<gene>
    <name evidence="2" type="ordered locus">SFHH103_06108</name>
</gene>